<dbReference type="AlphaFoldDB" id="A0A8C2JDS3"/>
<dbReference type="PROSITE" id="PS51257">
    <property type="entry name" value="PROKAR_LIPOPROTEIN"/>
    <property type="match status" value="1"/>
</dbReference>
<evidence type="ECO:0000313" key="1">
    <source>
        <dbReference type="Ensembl" id="ENSCCRP00020091684.1"/>
    </source>
</evidence>
<proteinExistence type="predicted"/>
<dbReference type="Ensembl" id="ENSCCRT00020100186.1">
    <property type="protein sequence ID" value="ENSCCRP00020091684.1"/>
    <property type="gene ID" value="ENSCCRG00020041965.1"/>
</dbReference>
<protein>
    <submittedName>
        <fullName evidence="1">Uncharacterized protein</fullName>
    </submittedName>
</protein>
<name>A0A8C2JDS3_CYPCA</name>
<sequence>MSTRLQTSSASYGGGFGGGSCQLGGGRNFSNCSSRVVSGGSPCRTSTTAWPPTWRRCAPWRRPTLTWK</sequence>
<accession>A0A8C2JDS3</accession>
<evidence type="ECO:0000313" key="2">
    <source>
        <dbReference type="Proteomes" id="UP000694701"/>
    </source>
</evidence>
<dbReference type="Proteomes" id="UP000694701">
    <property type="component" value="Unplaced"/>
</dbReference>
<organism evidence="1 2">
    <name type="scientific">Cyprinus carpio</name>
    <name type="common">Common carp</name>
    <dbReference type="NCBI Taxonomy" id="7962"/>
    <lineage>
        <taxon>Eukaryota</taxon>
        <taxon>Metazoa</taxon>
        <taxon>Chordata</taxon>
        <taxon>Craniata</taxon>
        <taxon>Vertebrata</taxon>
        <taxon>Euteleostomi</taxon>
        <taxon>Actinopterygii</taxon>
        <taxon>Neopterygii</taxon>
        <taxon>Teleostei</taxon>
        <taxon>Ostariophysi</taxon>
        <taxon>Cypriniformes</taxon>
        <taxon>Cyprinidae</taxon>
        <taxon>Cyprininae</taxon>
        <taxon>Cyprinus</taxon>
    </lineage>
</organism>
<reference evidence="1" key="1">
    <citation type="submission" date="2025-08" db="UniProtKB">
        <authorList>
            <consortium name="Ensembl"/>
        </authorList>
    </citation>
    <scope>IDENTIFICATION</scope>
</reference>